<dbReference type="NCBIfam" id="TIGR00578">
    <property type="entry name" value="ku70"/>
    <property type="match status" value="1"/>
</dbReference>
<keyword evidence="12" id="KW-0779">Telomere</keyword>
<protein>
    <recommendedName>
        <fullName evidence="5">ATP-dependent DNA helicase II subunit 1</fullName>
        <ecNumber evidence="4">3.6.4.12</ecNumber>
    </recommendedName>
    <alternativeName>
        <fullName evidence="18">ATP-dependent DNA helicase II subunit Ku70</fullName>
    </alternativeName>
</protein>
<evidence type="ECO:0000313" key="22">
    <source>
        <dbReference type="EMBL" id="KAA8893335.1"/>
    </source>
</evidence>
<keyword evidence="15" id="KW-0234">DNA repair</keyword>
<dbReference type="GO" id="GO:0042162">
    <property type="term" value="F:telomeric DNA binding"/>
    <property type="evidence" value="ECO:0007669"/>
    <property type="project" value="InterPro"/>
</dbReference>
<accession>A0A5J5ECN2</accession>
<dbReference type="Proteomes" id="UP000326924">
    <property type="component" value="Unassembled WGS sequence"/>
</dbReference>
<dbReference type="CDD" id="cd00788">
    <property type="entry name" value="KU70"/>
    <property type="match status" value="1"/>
</dbReference>
<dbReference type="InterPro" id="IPR036361">
    <property type="entry name" value="SAP_dom_sf"/>
</dbReference>
<dbReference type="InParanoid" id="A0A5J5ECN2"/>
<dbReference type="SMART" id="SM00559">
    <property type="entry name" value="Ku78"/>
    <property type="match status" value="1"/>
</dbReference>
<feature type="region of interest" description="Disordered" evidence="20">
    <location>
        <begin position="1"/>
        <end position="27"/>
    </location>
</feature>
<evidence type="ECO:0000256" key="6">
    <source>
        <dbReference type="ARBA" id="ARBA00022454"/>
    </source>
</evidence>
<dbReference type="GO" id="GO:0005524">
    <property type="term" value="F:ATP binding"/>
    <property type="evidence" value="ECO:0007669"/>
    <property type="project" value="UniProtKB-KW"/>
</dbReference>
<dbReference type="Pfam" id="PF02037">
    <property type="entry name" value="SAP"/>
    <property type="match status" value="1"/>
</dbReference>
<dbReference type="PIRSF" id="PIRSF003033">
    <property type="entry name" value="Ku70"/>
    <property type="match status" value="1"/>
</dbReference>
<dbReference type="InterPro" id="IPR047087">
    <property type="entry name" value="KU70_core_dom"/>
</dbReference>
<dbReference type="GO" id="GO:0043564">
    <property type="term" value="C:Ku70:Ku80 complex"/>
    <property type="evidence" value="ECO:0007669"/>
    <property type="project" value="InterPro"/>
</dbReference>
<dbReference type="Pfam" id="PF02735">
    <property type="entry name" value="Ku"/>
    <property type="match status" value="1"/>
</dbReference>
<evidence type="ECO:0000256" key="13">
    <source>
        <dbReference type="ARBA" id="ARBA00023125"/>
    </source>
</evidence>
<comment type="catalytic activity">
    <reaction evidence="19">
        <text>ATP + H2O = ADP + phosphate + H(+)</text>
        <dbReference type="Rhea" id="RHEA:13065"/>
        <dbReference type="ChEBI" id="CHEBI:15377"/>
        <dbReference type="ChEBI" id="CHEBI:15378"/>
        <dbReference type="ChEBI" id="CHEBI:30616"/>
        <dbReference type="ChEBI" id="CHEBI:43474"/>
        <dbReference type="ChEBI" id="CHEBI:456216"/>
        <dbReference type="EC" id="3.6.4.12"/>
    </reaction>
</comment>
<evidence type="ECO:0000256" key="11">
    <source>
        <dbReference type="ARBA" id="ARBA00022840"/>
    </source>
</evidence>
<comment type="caution">
    <text evidence="22">The sequence shown here is derived from an EMBL/GenBank/DDBJ whole genome shotgun (WGS) entry which is preliminary data.</text>
</comment>
<keyword evidence="14" id="KW-0233">DNA recombination</keyword>
<organism evidence="22 23">
    <name type="scientific">Sphaerosporella brunnea</name>
    <dbReference type="NCBI Taxonomy" id="1250544"/>
    <lineage>
        <taxon>Eukaryota</taxon>
        <taxon>Fungi</taxon>
        <taxon>Dikarya</taxon>
        <taxon>Ascomycota</taxon>
        <taxon>Pezizomycotina</taxon>
        <taxon>Pezizomycetes</taxon>
        <taxon>Pezizales</taxon>
        <taxon>Pyronemataceae</taxon>
        <taxon>Sphaerosporella</taxon>
    </lineage>
</organism>
<keyword evidence="13" id="KW-0238">DNA-binding</keyword>
<dbReference type="InterPro" id="IPR036465">
    <property type="entry name" value="vWFA_dom_sf"/>
</dbReference>
<evidence type="ECO:0000256" key="20">
    <source>
        <dbReference type="SAM" id="MobiDB-lite"/>
    </source>
</evidence>
<feature type="compositionally biased region" description="Acidic residues" evidence="20">
    <location>
        <begin position="13"/>
        <end position="22"/>
    </location>
</feature>
<dbReference type="GO" id="GO:0003678">
    <property type="term" value="F:DNA helicase activity"/>
    <property type="evidence" value="ECO:0007669"/>
    <property type="project" value="UniProtKB-EC"/>
</dbReference>
<dbReference type="EMBL" id="VXIS01000460">
    <property type="protein sequence ID" value="KAA8893335.1"/>
    <property type="molecule type" value="Genomic_DNA"/>
</dbReference>
<comment type="subcellular location">
    <subcellularLocation>
        <location evidence="2">Chromosome</location>
        <location evidence="2">Telomere</location>
    </subcellularLocation>
    <subcellularLocation>
        <location evidence="1">Nucleus</location>
    </subcellularLocation>
</comment>
<evidence type="ECO:0000256" key="2">
    <source>
        <dbReference type="ARBA" id="ARBA00004574"/>
    </source>
</evidence>
<dbReference type="CDD" id="cd01458">
    <property type="entry name" value="vWA_ku"/>
    <property type="match status" value="1"/>
</dbReference>
<sequence length="647" mass="72203">MSHSKEWTPKDDEIVEEEEDEDVSRYTDQKDAILFAIHVSPSMLAEHPDEDEDARKKTSAPSSAVRTALECAYSVLQSRIISNPNDLMGIILFGTEQARFAGGSFEHIYQVMDLDVPEAGAIRELKTLLEDEAAFDELMVPCDKSQVSIPNVLFAANQIFTTRAPNFQSRKLFLITDDDDPHAKDKPLKQSAITRARDLYDLGVQIDPFFMSNPGKKGKFDTTKFYDDIIYKTADDEDDDRPLPLTGRGTTKLKEMITSIRSKATPKRAQFSTTLEIGPGLSIGVKGYILFKKQEKGRSHYIWTSGEKAQIVQGSTTMTTAGEDGEDVILGPKAQFKKAYKFGGEQIVFSDEEMKAMRDFGPPTIRIIGFKPAAAVDFTHNVKPAQFLYPDEKDYIGSTRTFTALHNKLLESNRVAQVWAITRRNSSPAVCYLYPSEEIVDPASGRQLQPPGFFMIHRPFADDIRQNPEVPPNPAPSALTDRMRAIVKQLHMPKAYVPEKYENPSLQWHYRILQAIALEDEVPDTPVDRTLPNYKAINKHAGELVLEWGDQLQASAASVTVQVLPEKPKRGTKRVKGEGDDAAAAPPPKAKKVKETAGTDVRALWEKGQLAKCTVVVLKEFLAANGLSTSGKKADLLERCEEFFETK</sequence>
<evidence type="ECO:0000256" key="19">
    <source>
        <dbReference type="ARBA" id="ARBA00047995"/>
    </source>
</evidence>
<dbReference type="FunCoup" id="A0A5J5ECN2">
    <property type="interactions" value="714"/>
</dbReference>
<dbReference type="InterPro" id="IPR006165">
    <property type="entry name" value="Ku70"/>
</dbReference>
<feature type="compositionally biased region" description="Basic and acidic residues" evidence="20">
    <location>
        <begin position="1"/>
        <end position="12"/>
    </location>
</feature>
<dbReference type="GO" id="GO:0000723">
    <property type="term" value="P:telomere maintenance"/>
    <property type="evidence" value="ECO:0007669"/>
    <property type="project" value="InterPro"/>
</dbReference>
<gene>
    <name evidence="22" type="ORF">FN846DRAFT_545486</name>
</gene>
<dbReference type="Gene3D" id="2.40.290.10">
    <property type="match status" value="1"/>
</dbReference>
<keyword evidence="23" id="KW-1185">Reference proteome</keyword>
<dbReference type="InterPro" id="IPR027388">
    <property type="entry name" value="Ku70_bridge/pillars_dom_sf"/>
</dbReference>
<reference evidence="22 23" key="1">
    <citation type="submission" date="2019-09" db="EMBL/GenBank/DDBJ databases">
        <title>Draft genome of the ectomycorrhizal ascomycete Sphaerosporella brunnea.</title>
        <authorList>
            <consortium name="DOE Joint Genome Institute"/>
            <person name="Benucci G.M."/>
            <person name="Marozzi G."/>
            <person name="Antonielli L."/>
            <person name="Sanchez S."/>
            <person name="Marco P."/>
            <person name="Wang X."/>
            <person name="Falini L.B."/>
            <person name="Barry K."/>
            <person name="Haridas S."/>
            <person name="Lipzen A."/>
            <person name="Labutti K."/>
            <person name="Grigoriev I.V."/>
            <person name="Murat C."/>
            <person name="Martin F."/>
            <person name="Albertini E."/>
            <person name="Donnini D."/>
            <person name="Bonito G."/>
        </authorList>
    </citation>
    <scope>NUCLEOTIDE SEQUENCE [LARGE SCALE GENOMIC DNA]</scope>
    <source>
        <strain evidence="22 23">Sb_GMNB300</strain>
    </source>
</reference>
<dbReference type="GO" id="GO:0006303">
    <property type="term" value="P:double-strand break repair via nonhomologous end joining"/>
    <property type="evidence" value="ECO:0007669"/>
    <property type="project" value="InterPro"/>
</dbReference>
<evidence type="ECO:0000256" key="15">
    <source>
        <dbReference type="ARBA" id="ARBA00023204"/>
    </source>
</evidence>
<evidence type="ECO:0000256" key="17">
    <source>
        <dbReference type="ARBA" id="ARBA00024890"/>
    </source>
</evidence>
<dbReference type="Gene3D" id="1.10.1600.10">
    <property type="match status" value="1"/>
</dbReference>
<dbReference type="GO" id="GO:0003690">
    <property type="term" value="F:double-stranded DNA binding"/>
    <property type="evidence" value="ECO:0007669"/>
    <property type="project" value="TreeGrafter"/>
</dbReference>
<evidence type="ECO:0000259" key="21">
    <source>
        <dbReference type="PROSITE" id="PS50800"/>
    </source>
</evidence>
<evidence type="ECO:0000256" key="1">
    <source>
        <dbReference type="ARBA" id="ARBA00004123"/>
    </source>
</evidence>
<evidence type="ECO:0000256" key="18">
    <source>
        <dbReference type="ARBA" id="ARBA00031811"/>
    </source>
</evidence>
<evidence type="ECO:0000256" key="4">
    <source>
        <dbReference type="ARBA" id="ARBA00012551"/>
    </source>
</evidence>
<dbReference type="InterPro" id="IPR005161">
    <property type="entry name" value="Ku_N"/>
</dbReference>
<evidence type="ECO:0000256" key="5">
    <source>
        <dbReference type="ARBA" id="ARBA00021796"/>
    </source>
</evidence>
<dbReference type="InterPro" id="IPR016194">
    <property type="entry name" value="SPOC-like_C_dom_sf"/>
</dbReference>
<dbReference type="Gene3D" id="4.10.970.10">
    <property type="entry name" value="Ku70, bridge and pillars"/>
    <property type="match status" value="1"/>
</dbReference>
<keyword evidence="9" id="KW-0378">Hydrolase</keyword>
<evidence type="ECO:0000256" key="7">
    <source>
        <dbReference type="ARBA" id="ARBA00022741"/>
    </source>
</evidence>
<dbReference type="Pfam" id="PF03731">
    <property type="entry name" value="Ku_N"/>
    <property type="match status" value="1"/>
</dbReference>
<keyword evidence="8" id="KW-0227">DNA damage</keyword>
<keyword evidence="16" id="KW-0539">Nucleus</keyword>
<comment type="function">
    <text evidence="17">Single-stranded DNA-dependent ATP-dependent helicase. Involved in non-homologous end joining (NHEJ) DNA double strand break repair. DNA-binding is sequence-independent but has a high affinity to nicks in double-stranded DNA and to the ends of duplex DNA. Binds to naturally occurring chromosomal ends, and therefore provides chromosomal end protection. Required also for telomere recombination to repair telomeric ends in the absence of telomerase. KU70, of the KU70/KU80 heterodimer, binds to the stem loop of TLC1, the RNA component of telomerase. Involved in telomere maintenance. Interacts with telomeric repeats and subtelomeric sequences thereby controlling telomere length and protecting against subtelomeric rearrangement. Maintains telomeric chromatin, which is involved in silencing the expression of genes located at the telomere. Required for mating-type switching.</text>
</comment>
<dbReference type="EC" id="3.6.4.12" evidence="4"/>
<evidence type="ECO:0000256" key="8">
    <source>
        <dbReference type="ARBA" id="ARBA00022763"/>
    </source>
</evidence>
<dbReference type="PANTHER" id="PTHR12604:SF2">
    <property type="entry name" value="X-RAY REPAIR CROSS-COMPLEMENTING PROTEIN 6"/>
    <property type="match status" value="1"/>
</dbReference>
<dbReference type="GO" id="GO:0000781">
    <property type="term" value="C:chromosome, telomeric region"/>
    <property type="evidence" value="ECO:0007669"/>
    <property type="project" value="UniProtKB-SubCell"/>
</dbReference>
<dbReference type="Gene3D" id="1.10.720.30">
    <property type="entry name" value="SAP domain"/>
    <property type="match status" value="1"/>
</dbReference>
<evidence type="ECO:0000256" key="10">
    <source>
        <dbReference type="ARBA" id="ARBA00022806"/>
    </source>
</evidence>
<evidence type="ECO:0000256" key="12">
    <source>
        <dbReference type="ARBA" id="ARBA00022895"/>
    </source>
</evidence>
<dbReference type="GO" id="GO:0006310">
    <property type="term" value="P:DNA recombination"/>
    <property type="evidence" value="ECO:0007669"/>
    <property type="project" value="UniProtKB-KW"/>
</dbReference>
<feature type="region of interest" description="Disordered" evidence="20">
    <location>
        <begin position="567"/>
        <end position="596"/>
    </location>
</feature>
<dbReference type="InterPro" id="IPR006164">
    <property type="entry name" value="DNA_bd_Ku70/Ku80"/>
</dbReference>
<evidence type="ECO:0000256" key="9">
    <source>
        <dbReference type="ARBA" id="ARBA00022801"/>
    </source>
</evidence>
<dbReference type="InterPro" id="IPR003034">
    <property type="entry name" value="SAP_dom"/>
</dbReference>
<proteinExistence type="inferred from homology"/>
<name>A0A5J5ECN2_9PEZI</name>
<evidence type="ECO:0000256" key="14">
    <source>
        <dbReference type="ARBA" id="ARBA00023172"/>
    </source>
</evidence>
<dbReference type="InterPro" id="IPR005160">
    <property type="entry name" value="Ku_C"/>
</dbReference>
<dbReference type="GO" id="GO:0003684">
    <property type="term" value="F:damaged DNA binding"/>
    <property type="evidence" value="ECO:0007669"/>
    <property type="project" value="InterPro"/>
</dbReference>
<dbReference type="PROSITE" id="PS50800">
    <property type="entry name" value="SAP"/>
    <property type="match status" value="1"/>
</dbReference>
<dbReference type="Pfam" id="PF03730">
    <property type="entry name" value="Ku_C"/>
    <property type="match status" value="1"/>
</dbReference>
<evidence type="ECO:0000256" key="16">
    <source>
        <dbReference type="ARBA" id="ARBA00023242"/>
    </source>
</evidence>
<keyword evidence="7" id="KW-0547">Nucleotide-binding</keyword>
<evidence type="ECO:0000313" key="23">
    <source>
        <dbReference type="Proteomes" id="UP000326924"/>
    </source>
</evidence>
<keyword evidence="6" id="KW-0158">Chromosome</keyword>
<dbReference type="PANTHER" id="PTHR12604">
    <property type="entry name" value="KU AUTOANTIGEN DNA HELICASE"/>
    <property type="match status" value="1"/>
</dbReference>
<dbReference type="OrthoDB" id="3249161at2759"/>
<feature type="domain" description="SAP" evidence="21">
    <location>
        <begin position="610"/>
        <end position="644"/>
    </location>
</feature>
<dbReference type="SMART" id="SM00513">
    <property type="entry name" value="SAP"/>
    <property type="match status" value="1"/>
</dbReference>
<keyword evidence="11" id="KW-0067">ATP-binding</keyword>
<dbReference type="GO" id="GO:0016787">
    <property type="term" value="F:hydrolase activity"/>
    <property type="evidence" value="ECO:0007669"/>
    <property type="project" value="UniProtKB-KW"/>
</dbReference>
<dbReference type="SUPFAM" id="SSF100939">
    <property type="entry name" value="SPOC domain-like"/>
    <property type="match status" value="1"/>
</dbReference>
<dbReference type="AlphaFoldDB" id="A0A5J5ECN2"/>
<evidence type="ECO:0000256" key="3">
    <source>
        <dbReference type="ARBA" id="ARBA00005240"/>
    </source>
</evidence>
<dbReference type="SUPFAM" id="SSF68906">
    <property type="entry name" value="SAP domain"/>
    <property type="match status" value="1"/>
</dbReference>
<dbReference type="Gene3D" id="3.40.50.410">
    <property type="entry name" value="von Willebrand factor, type A domain"/>
    <property type="match status" value="1"/>
</dbReference>
<comment type="similarity">
    <text evidence="3">Belongs to the ku70 family.</text>
</comment>
<keyword evidence="10" id="KW-0347">Helicase</keyword>
<dbReference type="SUPFAM" id="SSF53300">
    <property type="entry name" value="vWA-like"/>
    <property type="match status" value="1"/>
</dbReference>